<dbReference type="SUPFAM" id="SSF51735">
    <property type="entry name" value="NAD(P)-binding Rossmann-fold domains"/>
    <property type="match status" value="1"/>
</dbReference>
<dbReference type="PANTHER" id="PTHR11645:SF49">
    <property type="entry name" value="PYRROLINE-5-CARBOXYLATE REDUCTASE 1"/>
    <property type="match status" value="1"/>
</dbReference>
<dbReference type="InterPro" id="IPR053790">
    <property type="entry name" value="P5CR-like_CS"/>
</dbReference>
<gene>
    <name evidence="2 7" type="primary">proC</name>
    <name evidence="7" type="ORF">WAK64_14195</name>
</gene>
<dbReference type="PROSITE" id="PS00521">
    <property type="entry name" value="P5CR"/>
    <property type="match status" value="1"/>
</dbReference>
<dbReference type="Gene3D" id="3.40.50.720">
    <property type="entry name" value="NAD(P)-binding Rossmann-like Domain"/>
    <property type="match status" value="1"/>
</dbReference>
<comment type="catalytic activity">
    <reaction evidence="2">
        <text>L-proline + NAD(+) = (S)-1-pyrroline-5-carboxylate + NADH + 2 H(+)</text>
        <dbReference type="Rhea" id="RHEA:14105"/>
        <dbReference type="ChEBI" id="CHEBI:15378"/>
        <dbReference type="ChEBI" id="CHEBI:17388"/>
        <dbReference type="ChEBI" id="CHEBI:57540"/>
        <dbReference type="ChEBI" id="CHEBI:57945"/>
        <dbReference type="ChEBI" id="CHEBI:60039"/>
        <dbReference type="EC" id="1.5.1.2"/>
    </reaction>
</comment>
<accession>A0ABU8HG70</accession>
<dbReference type="InterPro" id="IPR028939">
    <property type="entry name" value="P5C_Rdtase_cat_N"/>
</dbReference>
<dbReference type="Proteomes" id="UP001312865">
    <property type="component" value="Unassembled WGS sequence"/>
</dbReference>
<dbReference type="PIRSF" id="PIRSF000193">
    <property type="entry name" value="Pyrrol-5-carb_rd"/>
    <property type="match status" value="1"/>
</dbReference>
<evidence type="ECO:0000313" key="8">
    <source>
        <dbReference type="Proteomes" id="UP001312865"/>
    </source>
</evidence>
<keyword evidence="2 4" id="KW-0560">Oxidoreductase</keyword>
<proteinExistence type="inferred from homology"/>
<dbReference type="SUPFAM" id="SSF48179">
    <property type="entry name" value="6-phosphogluconate dehydrogenase C-terminal domain-like"/>
    <property type="match status" value="1"/>
</dbReference>
<evidence type="ECO:0000256" key="1">
    <source>
        <dbReference type="ARBA" id="ARBA00005525"/>
    </source>
</evidence>
<comment type="function">
    <text evidence="2">Catalyzes the reduction of 1-pyrroline-5-carboxylate (PCA) to L-proline.</text>
</comment>
<dbReference type="NCBIfam" id="TIGR00112">
    <property type="entry name" value="proC"/>
    <property type="match status" value="1"/>
</dbReference>
<keyword evidence="8" id="KW-1185">Reference proteome</keyword>
<sequence length="280" mass="30508">MKTGFIGAGAMTQAMLVGALKKQALKCDDVWVTNKHNKTKLAALSTKHHIHTTYDLSKFMENIDLLIFSVKPKDAFDSIQAIKPYLCKDVLIISLMAGISTRLMEEMIGMEIAISRAMPNTSAAICKSATAFTFNPYTNEKQKQIAYSLFQSIGTVTEIPEEQLDLVTALSGSGPAYFYYLIEQMQLAAGKLGMDQRTAKLLIQQTLIGAGEMLITSPKGASALREDVTSSGGTTEAGLQVLQQCHVDKALYQCIETATLKAASLRKNVQQTITTQIKNA</sequence>
<dbReference type="InterPro" id="IPR036291">
    <property type="entry name" value="NAD(P)-bd_dom_sf"/>
</dbReference>
<comment type="similarity">
    <text evidence="1 2 4">Belongs to the pyrroline-5-carboxylate reductase family.</text>
</comment>
<dbReference type="Pfam" id="PF03807">
    <property type="entry name" value="F420_oxidored"/>
    <property type="match status" value="1"/>
</dbReference>
<dbReference type="RefSeq" id="WP_336587643.1">
    <property type="nucleotide sequence ID" value="NZ_JBBAXC010000011.1"/>
</dbReference>
<keyword evidence="2 4" id="KW-0028">Amino-acid biosynthesis</keyword>
<dbReference type="InterPro" id="IPR000304">
    <property type="entry name" value="Pyrroline-COOH_reductase"/>
</dbReference>
<dbReference type="Gene3D" id="1.10.3730.10">
    <property type="entry name" value="ProC C-terminal domain-like"/>
    <property type="match status" value="1"/>
</dbReference>
<evidence type="ECO:0000259" key="5">
    <source>
        <dbReference type="Pfam" id="PF03807"/>
    </source>
</evidence>
<comment type="catalytic activity">
    <reaction evidence="2 4">
        <text>L-proline + NADP(+) = (S)-1-pyrroline-5-carboxylate + NADPH + 2 H(+)</text>
        <dbReference type="Rhea" id="RHEA:14109"/>
        <dbReference type="ChEBI" id="CHEBI:15378"/>
        <dbReference type="ChEBI" id="CHEBI:17388"/>
        <dbReference type="ChEBI" id="CHEBI:57783"/>
        <dbReference type="ChEBI" id="CHEBI:58349"/>
        <dbReference type="ChEBI" id="CHEBI:60039"/>
        <dbReference type="EC" id="1.5.1.2"/>
    </reaction>
</comment>
<dbReference type="InterPro" id="IPR008927">
    <property type="entry name" value="6-PGluconate_DH-like_C_sf"/>
</dbReference>
<dbReference type="EMBL" id="JBBAXC010000011">
    <property type="protein sequence ID" value="MEI5908206.1"/>
    <property type="molecule type" value="Genomic_DNA"/>
</dbReference>
<dbReference type="InterPro" id="IPR029036">
    <property type="entry name" value="P5CR_dimer"/>
</dbReference>
<protein>
    <recommendedName>
        <fullName evidence="2 3">Pyrroline-5-carboxylate reductase</fullName>
        <shortName evidence="2">P5C reductase</shortName>
        <shortName evidence="2">P5CR</shortName>
        <ecNumber evidence="2 3">1.5.1.2</ecNumber>
    </recommendedName>
    <alternativeName>
        <fullName evidence="2">PCA reductase</fullName>
    </alternativeName>
</protein>
<keyword evidence="2 4" id="KW-0641">Proline biosynthesis</keyword>
<evidence type="ECO:0000259" key="6">
    <source>
        <dbReference type="Pfam" id="PF14748"/>
    </source>
</evidence>
<comment type="caution">
    <text evidence="7">The sequence shown here is derived from an EMBL/GenBank/DDBJ whole genome shotgun (WGS) entry which is preliminary data.</text>
</comment>
<dbReference type="GO" id="GO:0004735">
    <property type="term" value="F:pyrroline-5-carboxylate reductase activity"/>
    <property type="evidence" value="ECO:0007669"/>
    <property type="project" value="UniProtKB-EC"/>
</dbReference>
<dbReference type="Pfam" id="PF14748">
    <property type="entry name" value="P5CR_dimer"/>
    <property type="match status" value="1"/>
</dbReference>
<reference evidence="7 8" key="1">
    <citation type="journal article" date="2018" name="J. Microbiol.">
        <title>Bacillus spongiae sp. nov., isolated from sponge of Jeju Island.</title>
        <authorList>
            <person name="Lee G.E."/>
            <person name="Im W.T."/>
            <person name="Park J.S."/>
        </authorList>
    </citation>
    <scope>NUCLEOTIDE SEQUENCE [LARGE SCALE GENOMIC DNA]</scope>
    <source>
        <strain evidence="7 8">135PIL107-10</strain>
    </source>
</reference>
<keyword evidence="2 4" id="KW-0521">NADP</keyword>
<name>A0ABU8HG70_9BACI</name>
<comment type="subcellular location">
    <subcellularLocation>
        <location evidence="2">Cytoplasm</location>
    </subcellularLocation>
</comment>
<evidence type="ECO:0000256" key="3">
    <source>
        <dbReference type="NCBIfam" id="TIGR00112"/>
    </source>
</evidence>
<evidence type="ECO:0000313" key="7">
    <source>
        <dbReference type="EMBL" id="MEI5908206.1"/>
    </source>
</evidence>
<evidence type="ECO:0000256" key="4">
    <source>
        <dbReference type="RuleBase" id="RU003903"/>
    </source>
</evidence>
<comment type="pathway">
    <text evidence="2 4">Amino-acid biosynthesis; L-proline biosynthesis; L-proline from L-glutamate 5-semialdehyde: step 1/1.</text>
</comment>
<organism evidence="7 8">
    <name type="scientific">Bacillus spongiae</name>
    <dbReference type="NCBI Taxonomy" id="2683610"/>
    <lineage>
        <taxon>Bacteria</taxon>
        <taxon>Bacillati</taxon>
        <taxon>Bacillota</taxon>
        <taxon>Bacilli</taxon>
        <taxon>Bacillales</taxon>
        <taxon>Bacillaceae</taxon>
        <taxon>Bacillus</taxon>
    </lineage>
</organism>
<feature type="domain" description="Pyrroline-5-carboxylate reductase catalytic N-terminal" evidence="5">
    <location>
        <begin position="3"/>
        <end position="98"/>
    </location>
</feature>
<evidence type="ECO:0000256" key="2">
    <source>
        <dbReference type="HAMAP-Rule" id="MF_01925"/>
    </source>
</evidence>
<feature type="domain" description="Pyrroline-5-carboxylate reductase dimerisation" evidence="6">
    <location>
        <begin position="161"/>
        <end position="264"/>
    </location>
</feature>
<dbReference type="PANTHER" id="PTHR11645">
    <property type="entry name" value="PYRROLINE-5-CARBOXYLATE REDUCTASE"/>
    <property type="match status" value="1"/>
</dbReference>
<dbReference type="HAMAP" id="MF_01925">
    <property type="entry name" value="P5C_reductase"/>
    <property type="match status" value="1"/>
</dbReference>
<dbReference type="EC" id="1.5.1.2" evidence="2 3"/>
<keyword evidence="2" id="KW-0963">Cytoplasm</keyword>